<dbReference type="PANTHER" id="PTHR43047:SF72">
    <property type="entry name" value="OSMOSENSING HISTIDINE PROTEIN KINASE SLN1"/>
    <property type="match status" value="1"/>
</dbReference>
<dbReference type="InterPro" id="IPR004358">
    <property type="entry name" value="Sig_transdc_His_kin-like_C"/>
</dbReference>
<dbReference type="Gene3D" id="3.30.450.20">
    <property type="entry name" value="PAS domain"/>
    <property type="match status" value="2"/>
</dbReference>
<dbReference type="AlphaFoldDB" id="A0A3B1B914"/>
<evidence type="ECO:0000259" key="17">
    <source>
        <dbReference type="PROSITE" id="PS50110"/>
    </source>
</evidence>
<dbReference type="GO" id="GO:0006355">
    <property type="term" value="P:regulation of DNA-templated transcription"/>
    <property type="evidence" value="ECO:0007669"/>
    <property type="project" value="InterPro"/>
</dbReference>
<accession>A0A3B1B914</accession>
<dbReference type="SUPFAM" id="SSF52172">
    <property type="entry name" value="CheY-like"/>
    <property type="match status" value="2"/>
</dbReference>
<dbReference type="GO" id="GO:0000155">
    <property type="term" value="F:phosphorelay sensor kinase activity"/>
    <property type="evidence" value="ECO:0007669"/>
    <property type="project" value="InterPro"/>
</dbReference>
<keyword evidence="6" id="KW-0808">Transferase</keyword>
<dbReference type="Gene3D" id="3.30.565.10">
    <property type="entry name" value="Histidine kinase-like ATPase, C-terminal domain"/>
    <property type="match status" value="1"/>
</dbReference>
<dbReference type="SMART" id="SM00091">
    <property type="entry name" value="PAS"/>
    <property type="match status" value="1"/>
</dbReference>
<feature type="domain" description="Response regulatory" evidence="17">
    <location>
        <begin position="801"/>
        <end position="920"/>
    </location>
</feature>
<dbReference type="CDD" id="cd00130">
    <property type="entry name" value="PAS"/>
    <property type="match status" value="1"/>
</dbReference>
<keyword evidence="7 15" id="KW-0812">Transmembrane</keyword>
<dbReference type="CDD" id="cd00156">
    <property type="entry name" value="REC"/>
    <property type="match status" value="2"/>
</dbReference>
<dbReference type="InterPro" id="IPR003661">
    <property type="entry name" value="HisK_dim/P_dom"/>
</dbReference>
<dbReference type="InterPro" id="IPR013767">
    <property type="entry name" value="PAS_fold"/>
</dbReference>
<dbReference type="NCBIfam" id="TIGR00229">
    <property type="entry name" value="sensory_box"/>
    <property type="match status" value="1"/>
</dbReference>
<dbReference type="SUPFAM" id="SSF158472">
    <property type="entry name" value="HAMP domain-like"/>
    <property type="match status" value="1"/>
</dbReference>
<dbReference type="InterPro" id="IPR011006">
    <property type="entry name" value="CheY-like_superfamily"/>
</dbReference>
<protein>
    <recommendedName>
        <fullName evidence="3">histidine kinase</fullName>
        <ecNumber evidence="3">2.7.13.3</ecNumber>
    </recommendedName>
</protein>
<dbReference type="GO" id="GO:0005524">
    <property type="term" value="F:ATP binding"/>
    <property type="evidence" value="ECO:0007669"/>
    <property type="project" value="UniProtKB-KW"/>
</dbReference>
<evidence type="ECO:0000256" key="14">
    <source>
        <dbReference type="SAM" id="Coils"/>
    </source>
</evidence>
<feature type="coiled-coil region" evidence="14">
    <location>
        <begin position="392"/>
        <end position="423"/>
    </location>
</feature>
<dbReference type="SUPFAM" id="SSF103190">
    <property type="entry name" value="Sensory domain-like"/>
    <property type="match status" value="1"/>
</dbReference>
<proteinExistence type="predicted"/>
<dbReference type="Pfam" id="PF00512">
    <property type="entry name" value="HisKA"/>
    <property type="match status" value="1"/>
</dbReference>
<dbReference type="PRINTS" id="PR00344">
    <property type="entry name" value="BCTRLSENSOR"/>
</dbReference>
<keyword evidence="9" id="KW-0418">Kinase</keyword>
<evidence type="ECO:0000259" key="19">
    <source>
        <dbReference type="PROSITE" id="PS50885"/>
    </source>
</evidence>
<evidence type="ECO:0000256" key="10">
    <source>
        <dbReference type="ARBA" id="ARBA00022840"/>
    </source>
</evidence>
<dbReference type="PROSITE" id="PS50109">
    <property type="entry name" value="HIS_KIN"/>
    <property type="match status" value="1"/>
</dbReference>
<dbReference type="PROSITE" id="PS50112">
    <property type="entry name" value="PAS"/>
    <property type="match status" value="1"/>
</dbReference>
<keyword evidence="4" id="KW-1003">Cell membrane</keyword>
<dbReference type="CDD" id="cd16922">
    <property type="entry name" value="HATPase_EvgS-ArcB-TorS-like"/>
    <property type="match status" value="1"/>
</dbReference>
<dbReference type="SMART" id="SM00448">
    <property type="entry name" value="REC"/>
    <property type="match status" value="2"/>
</dbReference>
<dbReference type="SMART" id="SM00387">
    <property type="entry name" value="HATPase_c"/>
    <property type="match status" value="1"/>
</dbReference>
<dbReference type="SUPFAM" id="SSF47384">
    <property type="entry name" value="Homodimeric domain of signal transducing histidine kinase"/>
    <property type="match status" value="1"/>
</dbReference>
<feature type="domain" description="HAMP" evidence="19">
    <location>
        <begin position="351"/>
        <end position="404"/>
    </location>
</feature>
<evidence type="ECO:0000313" key="20">
    <source>
        <dbReference type="EMBL" id="VAX07908.1"/>
    </source>
</evidence>
<reference evidence="20" key="1">
    <citation type="submission" date="2018-06" db="EMBL/GenBank/DDBJ databases">
        <authorList>
            <person name="Zhirakovskaya E."/>
        </authorList>
    </citation>
    <scope>NUCLEOTIDE SEQUENCE</scope>
</reference>
<keyword evidence="13 15" id="KW-0472">Membrane</keyword>
<evidence type="ECO:0000256" key="7">
    <source>
        <dbReference type="ARBA" id="ARBA00022692"/>
    </source>
</evidence>
<dbReference type="InterPro" id="IPR036890">
    <property type="entry name" value="HATPase_C_sf"/>
</dbReference>
<evidence type="ECO:0000256" key="13">
    <source>
        <dbReference type="ARBA" id="ARBA00023136"/>
    </source>
</evidence>
<dbReference type="Pfam" id="PF21623">
    <property type="entry name" value="HK_sensor_dom_bact"/>
    <property type="match status" value="1"/>
</dbReference>
<dbReference type="Pfam" id="PF02518">
    <property type="entry name" value="HATPase_c"/>
    <property type="match status" value="1"/>
</dbReference>
<feature type="domain" description="Response regulatory" evidence="17">
    <location>
        <begin position="927"/>
        <end position="1036"/>
    </location>
</feature>
<evidence type="ECO:0000259" key="18">
    <source>
        <dbReference type="PROSITE" id="PS50112"/>
    </source>
</evidence>
<name>A0A3B1B914_9ZZZZ</name>
<keyword evidence="5" id="KW-0597">Phosphoprotein</keyword>
<keyword evidence="8" id="KW-0547">Nucleotide-binding</keyword>
<evidence type="ECO:0000256" key="6">
    <source>
        <dbReference type="ARBA" id="ARBA00022679"/>
    </source>
</evidence>
<dbReference type="Gene3D" id="1.10.287.130">
    <property type="match status" value="1"/>
</dbReference>
<feature type="domain" description="Histidine kinase" evidence="16">
    <location>
        <begin position="558"/>
        <end position="778"/>
    </location>
</feature>
<dbReference type="InterPro" id="IPR035965">
    <property type="entry name" value="PAS-like_dom_sf"/>
</dbReference>
<keyword evidence="12" id="KW-0902">Two-component regulatory system</keyword>
<dbReference type="InterPro" id="IPR001789">
    <property type="entry name" value="Sig_transdc_resp-reg_receiver"/>
</dbReference>
<evidence type="ECO:0000256" key="9">
    <source>
        <dbReference type="ARBA" id="ARBA00022777"/>
    </source>
</evidence>
<dbReference type="GO" id="GO:0009927">
    <property type="term" value="F:histidine phosphotransfer kinase activity"/>
    <property type="evidence" value="ECO:0007669"/>
    <property type="project" value="TreeGrafter"/>
</dbReference>
<dbReference type="InterPro" id="IPR048760">
    <property type="entry name" value="VP0354-like_sensor_dom"/>
</dbReference>
<dbReference type="InterPro" id="IPR036097">
    <property type="entry name" value="HisK_dim/P_sf"/>
</dbReference>
<dbReference type="SMART" id="SM00388">
    <property type="entry name" value="HisKA"/>
    <property type="match status" value="1"/>
</dbReference>
<dbReference type="CDD" id="cd00082">
    <property type="entry name" value="HisKA"/>
    <property type="match status" value="1"/>
</dbReference>
<dbReference type="Gene3D" id="6.10.340.10">
    <property type="match status" value="1"/>
</dbReference>
<evidence type="ECO:0000256" key="15">
    <source>
        <dbReference type="SAM" id="Phobius"/>
    </source>
</evidence>
<evidence type="ECO:0000256" key="12">
    <source>
        <dbReference type="ARBA" id="ARBA00023012"/>
    </source>
</evidence>
<dbReference type="EC" id="2.7.13.3" evidence="3"/>
<comment type="subcellular location">
    <subcellularLocation>
        <location evidence="2">Cell membrane</location>
        <topology evidence="2">Multi-pass membrane protein</topology>
    </subcellularLocation>
</comment>
<keyword evidence="11 15" id="KW-1133">Transmembrane helix</keyword>
<evidence type="ECO:0000256" key="11">
    <source>
        <dbReference type="ARBA" id="ARBA00022989"/>
    </source>
</evidence>
<keyword evidence="10" id="KW-0067">ATP-binding</keyword>
<evidence type="ECO:0000256" key="1">
    <source>
        <dbReference type="ARBA" id="ARBA00000085"/>
    </source>
</evidence>
<feature type="domain" description="PAS" evidence="18">
    <location>
        <begin position="427"/>
        <end position="480"/>
    </location>
</feature>
<dbReference type="GO" id="GO:0005886">
    <property type="term" value="C:plasma membrane"/>
    <property type="evidence" value="ECO:0007669"/>
    <property type="project" value="UniProtKB-SubCell"/>
</dbReference>
<evidence type="ECO:0000259" key="16">
    <source>
        <dbReference type="PROSITE" id="PS50109"/>
    </source>
</evidence>
<dbReference type="FunFam" id="1.10.287.130:FF:000001">
    <property type="entry name" value="Two-component sensor histidine kinase"/>
    <property type="match status" value="1"/>
</dbReference>
<dbReference type="SUPFAM" id="SSF55874">
    <property type="entry name" value="ATPase domain of HSP90 chaperone/DNA topoisomerase II/histidine kinase"/>
    <property type="match status" value="1"/>
</dbReference>
<dbReference type="FunFam" id="3.30.565.10:FF:000006">
    <property type="entry name" value="Sensor histidine kinase WalK"/>
    <property type="match status" value="1"/>
</dbReference>
<dbReference type="Pfam" id="PF00072">
    <property type="entry name" value="Response_reg"/>
    <property type="match status" value="2"/>
</dbReference>
<dbReference type="PANTHER" id="PTHR43047">
    <property type="entry name" value="TWO-COMPONENT HISTIDINE PROTEIN KINASE"/>
    <property type="match status" value="1"/>
</dbReference>
<dbReference type="InterPro" id="IPR029151">
    <property type="entry name" value="Sensor-like_sf"/>
</dbReference>
<evidence type="ECO:0000256" key="8">
    <source>
        <dbReference type="ARBA" id="ARBA00022741"/>
    </source>
</evidence>
<dbReference type="SUPFAM" id="SSF55785">
    <property type="entry name" value="PYP-like sensor domain (PAS domain)"/>
    <property type="match status" value="1"/>
</dbReference>
<evidence type="ECO:0000256" key="4">
    <source>
        <dbReference type="ARBA" id="ARBA00022475"/>
    </source>
</evidence>
<evidence type="ECO:0000256" key="3">
    <source>
        <dbReference type="ARBA" id="ARBA00012438"/>
    </source>
</evidence>
<evidence type="ECO:0000256" key="2">
    <source>
        <dbReference type="ARBA" id="ARBA00004651"/>
    </source>
</evidence>
<dbReference type="Pfam" id="PF00989">
    <property type="entry name" value="PAS"/>
    <property type="match status" value="1"/>
</dbReference>
<dbReference type="Gene3D" id="3.40.50.2300">
    <property type="match status" value="2"/>
</dbReference>
<dbReference type="InterPro" id="IPR003594">
    <property type="entry name" value="HATPase_dom"/>
</dbReference>
<dbReference type="PROSITE" id="PS50110">
    <property type="entry name" value="RESPONSE_REGULATORY"/>
    <property type="match status" value="2"/>
</dbReference>
<organism evidence="20">
    <name type="scientific">hydrothermal vent metagenome</name>
    <dbReference type="NCBI Taxonomy" id="652676"/>
    <lineage>
        <taxon>unclassified sequences</taxon>
        <taxon>metagenomes</taxon>
        <taxon>ecological metagenomes</taxon>
    </lineage>
</organism>
<dbReference type="InterPro" id="IPR000014">
    <property type="entry name" value="PAS"/>
</dbReference>
<dbReference type="FunFam" id="3.30.450.20:FF:000060">
    <property type="entry name" value="Sensor protein FixL"/>
    <property type="match status" value="1"/>
</dbReference>
<comment type="catalytic activity">
    <reaction evidence="1">
        <text>ATP + protein L-histidine = ADP + protein N-phospho-L-histidine.</text>
        <dbReference type="EC" id="2.7.13.3"/>
    </reaction>
</comment>
<dbReference type="EMBL" id="UOFW01000227">
    <property type="protein sequence ID" value="VAX07908.1"/>
    <property type="molecule type" value="Genomic_DNA"/>
</dbReference>
<sequence length="1044" mass="116457">MKFSIVYKFSLSVIILVLVSSGMVGALFYAKTTKVLVENTLEDITVEIRNAGRRLQMHVEAQYEDVLFLAHTPPVQGFLRARKDGNFDKEDGSTLGQWESRLAAIFIELMKRKAPYDKIRFIDKSGQEIIVVGREKGQIVSIKTPDLQNKAHREYFSETLKLPPESVYLSEMNLNREYGKVSVPHMEVMRAATPVFDFDTGLVAGVLVLTVDVSHELLEIQRNIKGAGREIYITNDKGEYLLHPDGDKDFAFDLGHDYNIQQDIPQLEILFLPETQSSRLVLLPKDTGGSHLMSFLRVPFDPSRPERFIAVGITKLYDEILAKQKNVLNDVLFWALVLAALATFLAALLAYRLSKPIKLMTQIMNDYIHNRKSTELMPVDQGDEIGVLARSYQTLIGQVEDAQKSLEEMNRNLETKVAERTRDLETSELRQRTIVEHMVDGLITIDEKGIITMINPAAIELFGYRADEVVGKNLKMLMPEPYHSEHDGYLKNYSTTHQKKIIGIGREVEGLHKNGRRFPIDLAVSEILVDGQKLYTGLVRDITERKEMDKMKNEFISTVSHELRTPLTSIRGSLGLITGGAVGKLPEQANEMLRIASNNTERLLLLINDILDIQKIESGEMAFKFCSLDLKPFLEQAVAENEGYGAQHGVKFVIAQTLENAWVYADKDRLMQVMANLFSNAAKFSPVNGTVEISLAHHHTNILRISVTDKGPGIPEEFQPKLYDKFTQSDSSDTRQKGGTGLGLSISKVIVEKHGGRINFVSSEGIGTTFYVELPGLAGKRTGDEKGNMPQQLSDNTSEPSVLIVEDDHDIAALIRRMLAESGYDSDIAYSVEEAKVKLTANPGQYEVITLDLVLPGEGGMSFMTDLKQDSLTRDIPVVVVSVMADETRQSLNGEAIDVIDWLQKPIDQKRLIAAINQASGSLDLPRVLHVEDDEDVHKVVSTMLSAHCTLIWASTLAAAREALDSEKFDLLLLDIGLPDGSGLELLEMLDKISPPLRVVIFSAYDVTEEYVKKVSAVLIKSKTNNFKLGEVIKNVIANSKKSS</sequence>
<feature type="transmembrane region" description="Helical" evidence="15">
    <location>
        <begin position="331"/>
        <end position="351"/>
    </location>
</feature>
<dbReference type="InterPro" id="IPR003660">
    <property type="entry name" value="HAMP_dom"/>
</dbReference>
<gene>
    <name evidence="20" type="ORF">MNBD_ALPHA03-304</name>
</gene>
<dbReference type="PROSITE" id="PS50885">
    <property type="entry name" value="HAMP"/>
    <property type="match status" value="1"/>
</dbReference>
<evidence type="ECO:0000256" key="5">
    <source>
        <dbReference type="ARBA" id="ARBA00022553"/>
    </source>
</evidence>
<dbReference type="InterPro" id="IPR005467">
    <property type="entry name" value="His_kinase_dom"/>
</dbReference>
<keyword evidence="14" id="KW-0175">Coiled coil</keyword>